<name>A0A229P363_9BACL</name>
<accession>A0A229P363</accession>
<evidence type="ECO:0000313" key="2">
    <source>
        <dbReference type="EMBL" id="OXM16726.1"/>
    </source>
</evidence>
<sequence>MGKRRVGIMLSLIVAVTLAVQPLSAASKTTKVKITFVSAELVENNHVGNEWWSGGYVNGKELKEGGSVTLTLKGSDTIKLKAEAQEQDKIPEDGEASKSIKVSTIKKGTVTKTLDVTVVENRGRYSGEQANWEFTFKIQKV</sequence>
<dbReference type="Proteomes" id="UP000215145">
    <property type="component" value="Unassembled WGS sequence"/>
</dbReference>
<dbReference type="RefSeq" id="WP_089523810.1">
    <property type="nucleotide sequence ID" value="NZ_NMUQ01000001.1"/>
</dbReference>
<feature type="chain" id="PRO_5012940603" evidence="1">
    <location>
        <begin position="26"/>
        <end position="141"/>
    </location>
</feature>
<feature type="signal peptide" evidence="1">
    <location>
        <begin position="1"/>
        <end position="25"/>
    </location>
</feature>
<dbReference type="AlphaFoldDB" id="A0A229P363"/>
<gene>
    <name evidence="2" type="ORF">CGZ75_08725</name>
</gene>
<proteinExistence type="predicted"/>
<protein>
    <submittedName>
        <fullName evidence="2">Uncharacterized protein</fullName>
    </submittedName>
</protein>
<comment type="caution">
    <text evidence="2">The sequence shown here is derived from an EMBL/GenBank/DDBJ whole genome shotgun (WGS) entry which is preliminary data.</text>
</comment>
<evidence type="ECO:0000256" key="1">
    <source>
        <dbReference type="SAM" id="SignalP"/>
    </source>
</evidence>
<dbReference type="OrthoDB" id="2678699at2"/>
<organism evidence="2 3">
    <name type="scientific">Paenibacillus herberti</name>
    <dbReference type="NCBI Taxonomy" id="1619309"/>
    <lineage>
        <taxon>Bacteria</taxon>
        <taxon>Bacillati</taxon>
        <taxon>Bacillota</taxon>
        <taxon>Bacilli</taxon>
        <taxon>Bacillales</taxon>
        <taxon>Paenibacillaceae</taxon>
        <taxon>Paenibacillus</taxon>
    </lineage>
</organism>
<keyword evidence="1" id="KW-0732">Signal</keyword>
<evidence type="ECO:0000313" key="3">
    <source>
        <dbReference type="Proteomes" id="UP000215145"/>
    </source>
</evidence>
<keyword evidence="3" id="KW-1185">Reference proteome</keyword>
<reference evidence="2 3" key="1">
    <citation type="submission" date="2017-07" db="EMBL/GenBank/DDBJ databases">
        <title>Paenibacillus herberti R33 genome sequencing and assembly.</title>
        <authorList>
            <person name="Su W."/>
        </authorList>
    </citation>
    <scope>NUCLEOTIDE SEQUENCE [LARGE SCALE GENOMIC DNA]</scope>
    <source>
        <strain evidence="2 3">R33</strain>
    </source>
</reference>
<dbReference type="EMBL" id="NMUQ01000001">
    <property type="protein sequence ID" value="OXM16726.1"/>
    <property type="molecule type" value="Genomic_DNA"/>
</dbReference>